<name>A0A5J6NKW7_SPHTE</name>
<dbReference type="AlphaFoldDB" id="A0A5J6NKW7"/>
<keyword evidence="1" id="KW-0812">Transmembrane</keyword>
<keyword evidence="1" id="KW-0472">Membrane</keyword>
<geneLocation type="mitochondrion" evidence="2"/>
<reference evidence="2" key="1">
    <citation type="journal article" date="2019" name="Mitochondrial DNA Part B Resour">
        <title>Complete mitochondrial genome and the phylogenetic position of a wood-boring Isopod Sphaeroma terebrans (Crustacea, Isopod, Sphaeromatidae).</title>
        <authorList>
            <person name="Yang M."/>
            <person name="Gao T."/>
            <person name="Yan B."/>
            <person name="Chen X."/>
            <person name="Liu W."/>
        </authorList>
    </citation>
    <scope>NUCLEOTIDE SEQUENCE</scope>
</reference>
<gene>
    <name evidence="2" type="primary">ATP8</name>
</gene>
<evidence type="ECO:0000256" key="1">
    <source>
        <dbReference type="SAM" id="Phobius"/>
    </source>
</evidence>
<evidence type="ECO:0000313" key="2">
    <source>
        <dbReference type="EMBL" id="QEX96216.1"/>
    </source>
</evidence>
<keyword evidence="2" id="KW-0496">Mitochondrion</keyword>
<protein>
    <submittedName>
        <fullName evidence="2">ATP synthase F0 subunit 8</fullName>
    </submittedName>
</protein>
<proteinExistence type="predicted"/>
<dbReference type="EMBL" id="MK460228">
    <property type="protein sequence ID" value="QEX96216.1"/>
    <property type="molecule type" value="Genomic_DNA"/>
</dbReference>
<accession>A0A5J6NKW7</accession>
<sequence>MPQMAPLPWVMLYALVLAGLVMFFGVLNFSMMEKSGKVYSQPCRPSSGWVW</sequence>
<feature type="transmembrane region" description="Helical" evidence="1">
    <location>
        <begin position="6"/>
        <end position="27"/>
    </location>
</feature>
<organism evidence="2">
    <name type="scientific">Sphaeroma terebrans</name>
    <name type="common">Mangrove-boring isopod</name>
    <dbReference type="NCBI Taxonomy" id="180402"/>
    <lineage>
        <taxon>Eukaryota</taxon>
        <taxon>Metazoa</taxon>
        <taxon>Ecdysozoa</taxon>
        <taxon>Arthropoda</taxon>
        <taxon>Crustacea</taxon>
        <taxon>Multicrustacea</taxon>
        <taxon>Malacostraca</taxon>
        <taxon>Eumalacostraca</taxon>
        <taxon>Peracarida</taxon>
        <taxon>Isopoda</taxon>
        <taxon>Sphaeromatidae</taxon>
        <taxon>Sphaeroma</taxon>
    </lineage>
</organism>
<keyword evidence="1" id="KW-1133">Transmembrane helix</keyword>